<name>A0AAQ4FP63_AMBAM</name>
<protein>
    <recommendedName>
        <fullName evidence="3">N-terminal acetyltransferase B complex subunit MDM20 homolog</fullName>
    </recommendedName>
</protein>
<keyword evidence="5" id="KW-1185">Reference proteome</keyword>
<evidence type="ECO:0000313" key="4">
    <source>
        <dbReference type="EMBL" id="KAK8789034.1"/>
    </source>
</evidence>
<dbReference type="SUPFAM" id="SSF48452">
    <property type="entry name" value="TPR-like"/>
    <property type="match status" value="1"/>
</dbReference>
<gene>
    <name evidence="4" type="ORF">V5799_021187</name>
</gene>
<evidence type="ECO:0000256" key="2">
    <source>
        <dbReference type="ARBA" id="ARBA00022803"/>
    </source>
</evidence>
<organism evidence="4 5">
    <name type="scientific">Amblyomma americanum</name>
    <name type="common">Lone star tick</name>
    <dbReference type="NCBI Taxonomy" id="6943"/>
    <lineage>
        <taxon>Eukaryota</taxon>
        <taxon>Metazoa</taxon>
        <taxon>Ecdysozoa</taxon>
        <taxon>Arthropoda</taxon>
        <taxon>Chelicerata</taxon>
        <taxon>Arachnida</taxon>
        <taxon>Acari</taxon>
        <taxon>Parasitiformes</taxon>
        <taxon>Ixodida</taxon>
        <taxon>Ixodoidea</taxon>
        <taxon>Ixodidae</taxon>
        <taxon>Amblyomminae</taxon>
        <taxon>Amblyomma</taxon>
    </lineage>
</organism>
<evidence type="ECO:0000256" key="1">
    <source>
        <dbReference type="ARBA" id="ARBA00006298"/>
    </source>
</evidence>
<evidence type="ECO:0000256" key="3">
    <source>
        <dbReference type="ARBA" id="ARBA00029872"/>
    </source>
</evidence>
<dbReference type="InterPro" id="IPR019183">
    <property type="entry name" value="NAA25_NatB_aux_su"/>
</dbReference>
<proteinExistence type="inferred from homology"/>
<sequence>MPTVSFKTSLNLAQFRFALPDTGRPWLMASMLAARSHADSSINERRLRPVYDYLDNGNHKKALQEAEKLLKKQKDFSCAKALKALALVRLSRSDEALAVLKELQAEAPTDDATLQAMTLCYRELERPELVVEAYERATQKDPQNEELLSHLFMGYVRVGRPREQRHTALALHRLRHKNPYYFWAVMSLVLEAAQPATAPAERSTLLLLAQRMVDKFVKEKRLEAEAEVQLYLMVLEMQEKYQEALDVLHGPLGDCLTSYLDFVPQRKVELLSKLGQWAQVNSVCKSLLLRSPDNWQYYEQYLGSVEKLQAAGWTPETDTSEDDSEQLSPSVDHTYAMALAFIESLRESGKGGLLRGTSMAHVAIMVREKAGPDILADLLMDFFTRTGHKPSCLLDLSYLIDLCAFSSEDTVKLVDRMEDSLKASLPDDWQRPPDVSAMQRHLTVCQLRHYVSNGGHHLSLEDRLHVARDVFASYQHGLQFGVDLLPTDFQPADNYAVLAGYLLLEHWQESGDCRLLLRLLVALEQALLNSPSCFQIKLLLLKIYARIGAAGSCHHVAELLDMKHIQHDTLGYLVTPVYLKAGHFQAASANMNVALKLFTGNYKDTTDYLIACYKYGSFTKIQEMMRFRERLNNSFHFALLTADKMILEMLLEAKSQESLKQVLTSMEIDPVNDKVEWSALTDNRDVRIFREWGATRRKLLDEYLERTRQEEMLWLRVRNLLLRLLAACHQLSQLHQSVQPSPAAAGGDCAGNERPLVNGERVPGGSTGAGGLLAVATSLLDSLREAAQEADAMPPQPQPYPVLCPQPGRLGPFASGGCLRVLLATFQWFLDLYKLSEELSMEAPTAEIKVGDGLVPLVKSMVSKVKDLKVDSLHSTHVFLEALANATEVVGWCSLVAALVGSLARPVRHAVAKKGKKKTKEASSADEASQKQFVTLLGELEAAATDLHAVVGRAPVDLLTTLVASINLDQEDPFLPGTNEVNKQVRQRIEQSYADSFKELGAMLDSKLKLLQSLRA</sequence>
<dbReference type="Gene3D" id="1.25.40.1040">
    <property type="match status" value="1"/>
</dbReference>
<dbReference type="PANTHER" id="PTHR22767:SF3">
    <property type="entry name" value="N-ALPHA-ACETYLTRANSFERASE 25, NATB AUXILIARY SUBUNIT"/>
    <property type="match status" value="1"/>
</dbReference>
<reference evidence="4 5" key="1">
    <citation type="journal article" date="2023" name="Arcadia Sci">
        <title>De novo assembly of a long-read Amblyomma americanum tick genome.</title>
        <authorList>
            <person name="Chou S."/>
            <person name="Poskanzer K.E."/>
            <person name="Rollins M."/>
            <person name="Thuy-Boun P.S."/>
        </authorList>
    </citation>
    <scope>NUCLEOTIDE SEQUENCE [LARGE SCALE GENOMIC DNA]</scope>
    <source>
        <strain evidence="4">F_SG_1</strain>
        <tissue evidence="4">Salivary glands</tissue>
    </source>
</reference>
<dbReference type="EMBL" id="JARKHS020000218">
    <property type="protein sequence ID" value="KAK8789034.1"/>
    <property type="molecule type" value="Genomic_DNA"/>
</dbReference>
<dbReference type="AlphaFoldDB" id="A0AAQ4FP63"/>
<accession>A0AAQ4FP63</accession>
<dbReference type="InterPro" id="IPR011990">
    <property type="entry name" value="TPR-like_helical_dom_sf"/>
</dbReference>
<dbReference type="GO" id="GO:0031416">
    <property type="term" value="C:NatB complex"/>
    <property type="evidence" value="ECO:0007669"/>
    <property type="project" value="TreeGrafter"/>
</dbReference>
<dbReference type="PANTHER" id="PTHR22767">
    <property type="entry name" value="N-TERMINAL ACETYLTRANSFERASE-RELATED"/>
    <property type="match status" value="1"/>
</dbReference>
<evidence type="ECO:0000313" key="5">
    <source>
        <dbReference type="Proteomes" id="UP001321473"/>
    </source>
</evidence>
<comment type="similarity">
    <text evidence="1">Belongs to the MDM20/NAA25 family.</text>
</comment>
<comment type="caution">
    <text evidence="4">The sequence shown here is derived from an EMBL/GenBank/DDBJ whole genome shotgun (WGS) entry which is preliminary data.</text>
</comment>
<dbReference type="Proteomes" id="UP001321473">
    <property type="component" value="Unassembled WGS sequence"/>
</dbReference>
<keyword evidence="2" id="KW-0802">TPR repeat</keyword>
<dbReference type="Pfam" id="PF09797">
    <property type="entry name" value="NatB_MDM20"/>
    <property type="match status" value="1"/>
</dbReference>